<dbReference type="HOGENOM" id="CLU_1313172_0_0_2"/>
<gene>
    <name evidence="2" type="ordered locus">Pogu_2713</name>
</gene>
<dbReference type="eggNOG" id="arCOG07483">
    <property type="taxonomic scope" value="Archaea"/>
</dbReference>
<feature type="region of interest" description="Disordered" evidence="1">
    <location>
        <begin position="101"/>
        <end position="124"/>
    </location>
</feature>
<evidence type="ECO:0000313" key="2">
    <source>
        <dbReference type="EMBL" id="AFA40740.1"/>
    </source>
</evidence>
<feature type="compositionally biased region" description="Basic and acidic residues" evidence="1">
    <location>
        <begin position="105"/>
        <end position="123"/>
    </location>
</feature>
<dbReference type="STRING" id="698757.Pogu_2713"/>
<protein>
    <submittedName>
        <fullName evidence="2">Uncharacterized protein</fullName>
    </submittedName>
</protein>
<organism evidence="2 3">
    <name type="scientific">Pyrobaculum oguniense (strain DSM 13380 / JCM 10595 / TE7)</name>
    <dbReference type="NCBI Taxonomy" id="698757"/>
    <lineage>
        <taxon>Archaea</taxon>
        <taxon>Thermoproteota</taxon>
        <taxon>Thermoprotei</taxon>
        <taxon>Thermoproteales</taxon>
        <taxon>Thermoproteaceae</taxon>
        <taxon>Pyrobaculum</taxon>
    </lineage>
</organism>
<evidence type="ECO:0000313" key="3">
    <source>
        <dbReference type="Proteomes" id="UP000009062"/>
    </source>
</evidence>
<sequence>MVIGGGYRHEIAVGWIVVGSGPSGNYPYGEIMGAGFKATSEKDTLYVVSCTFGVCTRITHNPSWFLLIPARMDALKPSGTCQALGYTGTLYTGVVSHTAISRQSDGNDVRGERGPPNHTDNPHCRPIWQDPLLVDLGHKRHEGGLLQRGRLPQNPGRGQGLGLDLITSFGKSAPYISLSASLALAAASSTDPAVMLRWPIFRLGLASAL</sequence>
<dbReference type="AlphaFoldDB" id="H6QDX0"/>
<name>H6QDX0_PYROT</name>
<proteinExistence type="predicted"/>
<dbReference type="EMBL" id="CP003316">
    <property type="protein sequence ID" value="AFA40740.1"/>
    <property type="molecule type" value="Genomic_DNA"/>
</dbReference>
<accession>H6QDX0</accession>
<dbReference type="Proteomes" id="UP000009062">
    <property type="component" value="Chromosome"/>
</dbReference>
<dbReference type="KEGG" id="pog:Pogu_2713"/>
<evidence type="ECO:0000256" key="1">
    <source>
        <dbReference type="SAM" id="MobiDB-lite"/>
    </source>
</evidence>
<reference evidence="2 3" key="1">
    <citation type="journal article" date="2012" name="Stand. Genomic Sci.">
        <title>Complete genome sequence of Pyrobaculum oguniense.</title>
        <authorList>
            <person name="Bernick D.L."/>
            <person name="Karplus K."/>
            <person name="Lui L.M."/>
            <person name="Coker J.K."/>
            <person name="Murphy J.N."/>
            <person name="Chan P.P."/>
            <person name="Cozen A.E."/>
            <person name="Lowe T.M."/>
        </authorList>
    </citation>
    <scope>NUCLEOTIDE SEQUENCE [LARGE SCALE GENOMIC DNA]</scope>
    <source>
        <strain evidence="2 3">TE7</strain>
    </source>
</reference>
<keyword evidence="3" id="KW-1185">Reference proteome</keyword>